<evidence type="ECO:0000313" key="2">
    <source>
        <dbReference type="Proteomes" id="UP000222542"/>
    </source>
</evidence>
<dbReference type="PANTHER" id="PTHR33144:SF16">
    <property type="entry name" value="OS02G0129000 PROTEIN"/>
    <property type="match status" value="1"/>
</dbReference>
<name>A0A2G2YK61_CAPAN</name>
<reference evidence="1 2" key="2">
    <citation type="journal article" date="2017" name="Genome Biol.">
        <title>New reference genome sequences of hot pepper reveal the massive evolution of plant disease-resistance genes by retroduplication.</title>
        <authorList>
            <person name="Kim S."/>
            <person name="Park J."/>
            <person name="Yeom S.I."/>
            <person name="Kim Y.M."/>
            <person name="Seo E."/>
            <person name="Kim K.T."/>
            <person name="Kim M.S."/>
            <person name="Lee J.M."/>
            <person name="Cheong K."/>
            <person name="Shin H.S."/>
            <person name="Kim S.B."/>
            <person name="Han K."/>
            <person name="Lee J."/>
            <person name="Park M."/>
            <person name="Lee H.A."/>
            <person name="Lee H.Y."/>
            <person name="Lee Y."/>
            <person name="Oh S."/>
            <person name="Lee J.H."/>
            <person name="Choi E."/>
            <person name="Choi E."/>
            <person name="Lee S.E."/>
            <person name="Jeon J."/>
            <person name="Kim H."/>
            <person name="Choi G."/>
            <person name="Song H."/>
            <person name="Lee J."/>
            <person name="Lee S.C."/>
            <person name="Kwon J.K."/>
            <person name="Lee H.Y."/>
            <person name="Koo N."/>
            <person name="Hong Y."/>
            <person name="Kim R.W."/>
            <person name="Kang W.H."/>
            <person name="Huh J.H."/>
            <person name="Kang B.C."/>
            <person name="Yang T.J."/>
            <person name="Lee Y.H."/>
            <person name="Bennetzen J.L."/>
            <person name="Choi D."/>
        </authorList>
    </citation>
    <scope>NUCLEOTIDE SEQUENCE [LARGE SCALE GENOMIC DNA]</scope>
    <source>
        <strain evidence="2">cv. CM334</strain>
    </source>
</reference>
<proteinExistence type="predicted"/>
<sequence length="242" mass="28118">MFQGFSKVDVNTSDVIEISQVEQEKQYAIKELENCKQVKRKSVLPSSSLYQFLEKQGIHISVEKEHDIDTIDGVTVLPIKDLDKHNKRLDDPAEQEKIGEDGWLNSDDDMNVDCGTNGEAVGPTDKAVSNLSNFIGTVARNPRFINLLYTSWHAVLDETKKRIWDYVNSKFLIPKEGQKWVMNGLRDAWRGFKRYREVKRRCFDKRLTIEEMLEKHPAGISAIHLRQLIEYWKLPEVEVRLK</sequence>
<protein>
    <submittedName>
        <fullName evidence="1">Uncharacterized protein</fullName>
    </submittedName>
</protein>
<dbReference type="AlphaFoldDB" id="A0A2G2YK61"/>
<dbReference type="PANTHER" id="PTHR33144">
    <property type="entry name" value="OS10G0409366 PROTEIN-RELATED"/>
    <property type="match status" value="1"/>
</dbReference>
<gene>
    <name evidence="1" type="ORF">T459_25085</name>
</gene>
<keyword evidence="2" id="KW-1185">Reference proteome</keyword>
<dbReference type="EMBL" id="AYRZ02000010">
    <property type="protein sequence ID" value="PHT69981.1"/>
    <property type="molecule type" value="Genomic_DNA"/>
</dbReference>
<dbReference type="OMA" id="HIDDETK"/>
<comment type="caution">
    <text evidence="1">The sequence shown here is derived from an EMBL/GenBank/DDBJ whole genome shotgun (WGS) entry which is preliminary data.</text>
</comment>
<organism evidence="1 2">
    <name type="scientific">Capsicum annuum</name>
    <name type="common">Capsicum pepper</name>
    <dbReference type="NCBI Taxonomy" id="4072"/>
    <lineage>
        <taxon>Eukaryota</taxon>
        <taxon>Viridiplantae</taxon>
        <taxon>Streptophyta</taxon>
        <taxon>Embryophyta</taxon>
        <taxon>Tracheophyta</taxon>
        <taxon>Spermatophyta</taxon>
        <taxon>Magnoliopsida</taxon>
        <taxon>eudicotyledons</taxon>
        <taxon>Gunneridae</taxon>
        <taxon>Pentapetalae</taxon>
        <taxon>asterids</taxon>
        <taxon>lamiids</taxon>
        <taxon>Solanales</taxon>
        <taxon>Solanaceae</taxon>
        <taxon>Solanoideae</taxon>
        <taxon>Capsiceae</taxon>
        <taxon>Capsicum</taxon>
    </lineage>
</organism>
<dbReference type="Proteomes" id="UP000222542">
    <property type="component" value="Unassembled WGS sequence"/>
</dbReference>
<dbReference type="Gramene" id="PHT69981">
    <property type="protein sequence ID" value="PHT69981"/>
    <property type="gene ID" value="T459_25085"/>
</dbReference>
<evidence type="ECO:0000313" key="1">
    <source>
        <dbReference type="EMBL" id="PHT69981.1"/>
    </source>
</evidence>
<accession>A0A2G2YK61</accession>
<reference evidence="1 2" key="1">
    <citation type="journal article" date="2014" name="Nat. Genet.">
        <title>Genome sequence of the hot pepper provides insights into the evolution of pungency in Capsicum species.</title>
        <authorList>
            <person name="Kim S."/>
            <person name="Park M."/>
            <person name="Yeom S.I."/>
            <person name="Kim Y.M."/>
            <person name="Lee J.M."/>
            <person name="Lee H.A."/>
            <person name="Seo E."/>
            <person name="Choi J."/>
            <person name="Cheong K."/>
            <person name="Kim K.T."/>
            <person name="Jung K."/>
            <person name="Lee G.W."/>
            <person name="Oh S.K."/>
            <person name="Bae C."/>
            <person name="Kim S.B."/>
            <person name="Lee H.Y."/>
            <person name="Kim S.Y."/>
            <person name="Kim M.S."/>
            <person name="Kang B.C."/>
            <person name="Jo Y.D."/>
            <person name="Yang H.B."/>
            <person name="Jeong H.J."/>
            <person name="Kang W.H."/>
            <person name="Kwon J.K."/>
            <person name="Shin C."/>
            <person name="Lim J.Y."/>
            <person name="Park J.H."/>
            <person name="Huh J.H."/>
            <person name="Kim J.S."/>
            <person name="Kim B.D."/>
            <person name="Cohen O."/>
            <person name="Paran I."/>
            <person name="Suh M.C."/>
            <person name="Lee S.B."/>
            <person name="Kim Y.K."/>
            <person name="Shin Y."/>
            <person name="Noh S.J."/>
            <person name="Park J."/>
            <person name="Seo Y.S."/>
            <person name="Kwon S.Y."/>
            <person name="Kim H.A."/>
            <person name="Park J.M."/>
            <person name="Kim H.J."/>
            <person name="Choi S.B."/>
            <person name="Bosland P.W."/>
            <person name="Reeves G."/>
            <person name="Jo S.H."/>
            <person name="Lee B.W."/>
            <person name="Cho H.T."/>
            <person name="Choi H.S."/>
            <person name="Lee M.S."/>
            <person name="Yu Y."/>
            <person name="Do Choi Y."/>
            <person name="Park B.S."/>
            <person name="van Deynze A."/>
            <person name="Ashrafi H."/>
            <person name="Hill T."/>
            <person name="Kim W.T."/>
            <person name="Pai H.S."/>
            <person name="Ahn H.K."/>
            <person name="Yeam I."/>
            <person name="Giovannoni J.J."/>
            <person name="Rose J.K."/>
            <person name="Sorensen I."/>
            <person name="Lee S.J."/>
            <person name="Kim R.W."/>
            <person name="Choi I.Y."/>
            <person name="Choi B.S."/>
            <person name="Lim J.S."/>
            <person name="Lee Y.H."/>
            <person name="Choi D."/>
        </authorList>
    </citation>
    <scope>NUCLEOTIDE SEQUENCE [LARGE SCALE GENOMIC DNA]</scope>
    <source>
        <strain evidence="2">cv. CM334</strain>
    </source>
</reference>